<accession>A0A7J7TDI0</accession>
<evidence type="ECO:0000313" key="2">
    <source>
        <dbReference type="EMBL" id="KAF6298836.1"/>
    </source>
</evidence>
<sequence length="136" mass="14398">MCSQSGPAFWMVPGSCGPAREKHRGGVLCSQPAHRELLCCLPLGLWAPPPGPPHGEQQASPPVDKCVHPEDAPVVPAAPSARLQPLLSMGVRAGLPLLPTPPQLSTPESHCFSKKPSGSPGERGMDIYFLKFAIHL</sequence>
<feature type="region of interest" description="Disordered" evidence="1">
    <location>
        <begin position="98"/>
        <end position="120"/>
    </location>
</feature>
<protein>
    <submittedName>
        <fullName evidence="2">Uncharacterized protein</fullName>
    </submittedName>
</protein>
<feature type="region of interest" description="Disordered" evidence="1">
    <location>
        <begin position="50"/>
        <end position="71"/>
    </location>
</feature>
<dbReference type="Proteomes" id="UP000585614">
    <property type="component" value="Unassembled WGS sequence"/>
</dbReference>
<dbReference type="EMBL" id="JACAGC010000020">
    <property type="protein sequence ID" value="KAF6298836.1"/>
    <property type="molecule type" value="Genomic_DNA"/>
</dbReference>
<comment type="caution">
    <text evidence="2">The sequence shown here is derived from an EMBL/GenBank/DDBJ whole genome shotgun (WGS) entry which is preliminary data.</text>
</comment>
<reference evidence="2 3" key="1">
    <citation type="journal article" date="2020" name="Nature">
        <title>Six reference-quality genomes reveal evolution of bat adaptations.</title>
        <authorList>
            <person name="Jebb D."/>
            <person name="Huang Z."/>
            <person name="Pippel M."/>
            <person name="Hughes G.M."/>
            <person name="Lavrichenko K."/>
            <person name="Devanna P."/>
            <person name="Winkler S."/>
            <person name="Jermiin L.S."/>
            <person name="Skirmuntt E.C."/>
            <person name="Katzourakis A."/>
            <person name="Burkitt-Gray L."/>
            <person name="Ray D.A."/>
            <person name="Sullivan K.A.M."/>
            <person name="Roscito J.G."/>
            <person name="Kirilenko B.M."/>
            <person name="Davalos L.M."/>
            <person name="Corthals A.P."/>
            <person name="Power M.L."/>
            <person name="Jones G."/>
            <person name="Ransome R.D."/>
            <person name="Dechmann D.K.N."/>
            <person name="Locatelli A.G."/>
            <person name="Puechmaille S.J."/>
            <person name="Fedrigo O."/>
            <person name="Jarvis E.D."/>
            <person name="Hiller M."/>
            <person name="Vernes S.C."/>
            <person name="Myers E.W."/>
            <person name="Teeling E.C."/>
        </authorList>
    </citation>
    <scope>NUCLEOTIDE SEQUENCE [LARGE SCALE GENOMIC DNA]</scope>
    <source>
        <strain evidence="2">MRhiFer1</strain>
        <tissue evidence="2">Lung</tissue>
    </source>
</reference>
<organism evidence="2 3">
    <name type="scientific">Rhinolophus ferrumequinum</name>
    <name type="common">Greater horseshoe bat</name>
    <dbReference type="NCBI Taxonomy" id="59479"/>
    <lineage>
        <taxon>Eukaryota</taxon>
        <taxon>Metazoa</taxon>
        <taxon>Chordata</taxon>
        <taxon>Craniata</taxon>
        <taxon>Vertebrata</taxon>
        <taxon>Euteleostomi</taxon>
        <taxon>Mammalia</taxon>
        <taxon>Eutheria</taxon>
        <taxon>Laurasiatheria</taxon>
        <taxon>Chiroptera</taxon>
        <taxon>Yinpterochiroptera</taxon>
        <taxon>Rhinolophoidea</taxon>
        <taxon>Rhinolophidae</taxon>
        <taxon>Rhinolophinae</taxon>
        <taxon>Rhinolophus</taxon>
    </lineage>
</organism>
<proteinExistence type="predicted"/>
<name>A0A7J7TDI0_RHIFE</name>
<dbReference type="AlphaFoldDB" id="A0A7J7TDI0"/>
<gene>
    <name evidence="2" type="ORF">mRhiFer1_008891</name>
</gene>
<evidence type="ECO:0000313" key="3">
    <source>
        <dbReference type="Proteomes" id="UP000585614"/>
    </source>
</evidence>
<evidence type="ECO:0000256" key="1">
    <source>
        <dbReference type="SAM" id="MobiDB-lite"/>
    </source>
</evidence>